<organism evidence="2 3">
    <name type="scientific">Polyplax serrata</name>
    <name type="common">Common mouse louse</name>
    <dbReference type="NCBI Taxonomy" id="468196"/>
    <lineage>
        <taxon>Eukaryota</taxon>
        <taxon>Metazoa</taxon>
        <taxon>Ecdysozoa</taxon>
        <taxon>Arthropoda</taxon>
        <taxon>Hexapoda</taxon>
        <taxon>Insecta</taxon>
        <taxon>Pterygota</taxon>
        <taxon>Neoptera</taxon>
        <taxon>Paraneoptera</taxon>
        <taxon>Psocodea</taxon>
        <taxon>Troctomorpha</taxon>
        <taxon>Phthiraptera</taxon>
        <taxon>Anoplura</taxon>
        <taxon>Polyplacidae</taxon>
        <taxon>Polyplax</taxon>
    </lineage>
</organism>
<dbReference type="PANTHER" id="PTHR11683">
    <property type="entry name" value="MYELIN PROTEOLIPID"/>
    <property type="match status" value="1"/>
</dbReference>
<dbReference type="EMBL" id="JAWJWF010000050">
    <property type="protein sequence ID" value="KAK6618045.1"/>
    <property type="molecule type" value="Genomic_DNA"/>
</dbReference>
<sequence>MNGEGRRSREAVRNSIRSYGVKVMDPASLPLKKMPKTNSQDSVSRFSEKSLHSQYDIKEGNVGSAAMKGGTPVDVILVLVKATSCKDVLLRIPYGTLFGIFICVLGLLLVAISFARILALEDMMYKDILRRDPNPELARKIYSIVVCTLTAALTVMTLIIGFLATGETRAEVHKTWKAKIGGKITCLVLLIVSFVLLISWIFACIYTGWGLNLHRTGRDNCDAYSNSSDRSKCLPIAFETEKRRRELCDNQDVKKFCKDYTEKALSSFAIFGCGSFLVTTALDTAQGIYREEDLKATFGVRRVETNGSARGDANGVFVLEERVECESTV</sequence>
<protein>
    <submittedName>
        <fullName evidence="2">Uncharacterized protein</fullName>
    </submittedName>
</protein>
<feature type="transmembrane region" description="Helical" evidence="1">
    <location>
        <begin position="140"/>
        <end position="163"/>
    </location>
</feature>
<feature type="transmembrane region" description="Helical" evidence="1">
    <location>
        <begin position="184"/>
        <end position="209"/>
    </location>
</feature>
<evidence type="ECO:0000256" key="1">
    <source>
        <dbReference type="SAM" id="Phobius"/>
    </source>
</evidence>
<gene>
    <name evidence="2" type="ORF">RUM44_002487</name>
</gene>
<evidence type="ECO:0000313" key="2">
    <source>
        <dbReference type="EMBL" id="KAK6618045.1"/>
    </source>
</evidence>
<reference evidence="2 3" key="1">
    <citation type="submission" date="2023-09" db="EMBL/GenBank/DDBJ databases">
        <title>Genomes of two closely related lineages of the louse Polyplax serrata with different host specificities.</title>
        <authorList>
            <person name="Martinu J."/>
            <person name="Tarabai H."/>
            <person name="Stefka J."/>
            <person name="Hypsa V."/>
        </authorList>
    </citation>
    <scope>NUCLEOTIDE SEQUENCE [LARGE SCALE GENOMIC DNA]</scope>
    <source>
        <strain evidence="2">98ZLc_SE</strain>
    </source>
</reference>
<evidence type="ECO:0000313" key="3">
    <source>
        <dbReference type="Proteomes" id="UP001359485"/>
    </source>
</evidence>
<name>A0ABR1AEX1_POLSC</name>
<dbReference type="Pfam" id="PF01275">
    <property type="entry name" value="Myelin_PLP"/>
    <property type="match status" value="1"/>
</dbReference>
<dbReference type="InterPro" id="IPR001614">
    <property type="entry name" value="Myelin_PLP"/>
</dbReference>
<accession>A0ABR1AEX1</accession>
<dbReference type="PANTHER" id="PTHR11683:SF12">
    <property type="entry name" value="M6, ISOFORM F"/>
    <property type="match status" value="1"/>
</dbReference>
<comment type="caution">
    <text evidence="2">The sequence shown here is derived from an EMBL/GenBank/DDBJ whole genome shotgun (WGS) entry which is preliminary data.</text>
</comment>
<proteinExistence type="predicted"/>
<keyword evidence="1" id="KW-0472">Membrane</keyword>
<dbReference type="Proteomes" id="UP001359485">
    <property type="component" value="Unassembled WGS sequence"/>
</dbReference>
<feature type="transmembrane region" description="Helical" evidence="1">
    <location>
        <begin position="96"/>
        <end position="120"/>
    </location>
</feature>
<keyword evidence="1" id="KW-1133">Transmembrane helix</keyword>
<keyword evidence="3" id="KW-1185">Reference proteome</keyword>
<keyword evidence="1" id="KW-0812">Transmembrane</keyword>